<organism evidence="1 2">
    <name type="scientific">Romanomermis culicivorax</name>
    <name type="common">Nematode worm</name>
    <dbReference type="NCBI Taxonomy" id="13658"/>
    <lineage>
        <taxon>Eukaryota</taxon>
        <taxon>Metazoa</taxon>
        <taxon>Ecdysozoa</taxon>
        <taxon>Nematoda</taxon>
        <taxon>Enoplea</taxon>
        <taxon>Dorylaimia</taxon>
        <taxon>Mermithida</taxon>
        <taxon>Mermithoidea</taxon>
        <taxon>Mermithidae</taxon>
        <taxon>Romanomermis</taxon>
    </lineage>
</organism>
<keyword evidence="1" id="KW-1185">Reference proteome</keyword>
<protein>
    <submittedName>
        <fullName evidence="2">Uncharacterized protein</fullName>
    </submittedName>
</protein>
<sequence length="145" mass="16580">MTKEQACRQGGWGGPLVFVFSKKKSSQKCQFYNDNNRASILSCDFKSASDSSSVSFLRKSFIPGTGMKGIRETLPGTRGYTRSATKNLSEQPKFFPKLHIADPCKKTLPTTTIKAKRIKRNYLRTMAPQKKTRFREQRIVTRRKH</sequence>
<evidence type="ECO:0000313" key="1">
    <source>
        <dbReference type="Proteomes" id="UP000887565"/>
    </source>
</evidence>
<dbReference type="Proteomes" id="UP000887565">
    <property type="component" value="Unplaced"/>
</dbReference>
<reference evidence="2" key="1">
    <citation type="submission" date="2022-11" db="UniProtKB">
        <authorList>
            <consortium name="WormBaseParasite"/>
        </authorList>
    </citation>
    <scope>IDENTIFICATION</scope>
</reference>
<name>A0A915IJD5_ROMCU</name>
<dbReference type="AlphaFoldDB" id="A0A915IJD5"/>
<dbReference type="WBParaSite" id="nRc.2.0.1.t14297-RA">
    <property type="protein sequence ID" value="nRc.2.0.1.t14297-RA"/>
    <property type="gene ID" value="nRc.2.0.1.g14297"/>
</dbReference>
<accession>A0A915IJD5</accession>
<proteinExistence type="predicted"/>
<evidence type="ECO:0000313" key="2">
    <source>
        <dbReference type="WBParaSite" id="nRc.2.0.1.t14297-RA"/>
    </source>
</evidence>